<proteinExistence type="predicted"/>
<protein>
    <submittedName>
        <fullName evidence="1">Uncharacterized protein</fullName>
    </submittedName>
</protein>
<geneLocation type="plasmid" evidence="2">
    <name>prgalie4872d</name>
</geneLocation>
<reference evidence="1 2" key="1">
    <citation type="submission" date="2016-09" db="EMBL/GenBank/DDBJ databases">
        <title>The complete genome sequences of Rhizobium gallicum, symbiovars gallicum and phaseoli, symbionts associated to common bean (Phaseolus vulgaris).</title>
        <authorList>
            <person name="Bustos P."/>
            <person name="Santamaria R.I."/>
            <person name="Perez-Carrascal O.M."/>
            <person name="Juarez S."/>
            <person name="Lozano L."/>
            <person name="Martinez-Flores I."/>
            <person name="Martinez-Romero E."/>
            <person name="Cevallos M."/>
            <person name="Romero D."/>
            <person name="Davila G."/>
            <person name="Gonzalez V."/>
        </authorList>
    </citation>
    <scope>NUCLEOTIDE SEQUENCE [LARGE SCALE GENOMIC DNA]</scope>
    <source>
        <strain evidence="1 2">IE4872</strain>
        <plasmid evidence="2">prgalie4872d</plasmid>
    </source>
</reference>
<name>A0A1L5NUC1_9HYPH</name>
<dbReference type="AlphaFoldDB" id="A0A1L5NUC1"/>
<sequence>MRKVGSSAASRDDRSRQMIWKLNRQRSSNHRQAVLVRLFVVAEGLFQAAEHFGCDFGYRLPSGLLSR</sequence>
<dbReference type="Proteomes" id="UP000184749">
    <property type="component" value="Plasmid pRgalIE4872d"/>
</dbReference>
<accession>A0A1L5NUC1</accession>
<evidence type="ECO:0000313" key="2">
    <source>
        <dbReference type="Proteomes" id="UP000184749"/>
    </source>
</evidence>
<evidence type="ECO:0000313" key="1">
    <source>
        <dbReference type="EMBL" id="APO71507.1"/>
    </source>
</evidence>
<gene>
    <name evidence="1" type="ORF">IE4872_PD00978</name>
</gene>
<keyword evidence="1" id="KW-0614">Plasmid</keyword>
<dbReference type="EMBL" id="CP017105">
    <property type="protein sequence ID" value="APO71507.1"/>
    <property type="molecule type" value="Genomic_DNA"/>
</dbReference>
<organism evidence="1 2">
    <name type="scientific">Rhizobium gallicum</name>
    <dbReference type="NCBI Taxonomy" id="56730"/>
    <lineage>
        <taxon>Bacteria</taxon>
        <taxon>Pseudomonadati</taxon>
        <taxon>Pseudomonadota</taxon>
        <taxon>Alphaproteobacteria</taxon>
        <taxon>Hyphomicrobiales</taxon>
        <taxon>Rhizobiaceae</taxon>
        <taxon>Rhizobium/Agrobacterium group</taxon>
        <taxon>Rhizobium</taxon>
    </lineage>
</organism>